<evidence type="ECO:0000256" key="6">
    <source>
        <dbReference type="ARBA" id="ARBA00022840"/>
    </source>
</evidence>
<organism evidence="11">
    <name type="scientific">marine sediment metagenome</name>
    <dbReference type="NCBI Taxonomy" id="412755"/>
    <lineage>
        <taxon>unclassified sequences</taxon>
        <taxon>metagenomes</taxon>
        <taxon>ecological metagenomes</taxon>
    </lineage>
</organism>
<evidence type="ECO:0000256" key="3">
    <source>
        <dbReference type="ARBA" id="ARBA00013164"/>
    </source>
</evidence>
<dbReference type="PANTHER" id="PTHR43740:SF2">
    <property type="entry name" value="LEUCINE--TRNA LIGASE, MITOCHONDRIAL"/>
    <property type="match status" value="1"/>
</dbReference>
<reference evidence="11" key="1">
    <citation type="journal article" date="2014" name="Front. Microbiol.">
        <title>High frequency of phylogenetically diverse reductive dehalogenase-homologous genes in deep subseafloor sedimentary metagenomes.</title>
        <authorList>
            <person name="Kawai M."/>
            <person name="Futagami T."/>
            <person name="Toyoda A."/>
            <person name="Takaki Y."/>
            <person name="Nishi S."/>
            <person name="Hori S."/>
            <person name="Arai W."/>
            <person name="Tsubouchi T."/>
            <person name="Morono Y."/>
            <person name="Uchiyama I."/>
            <person name="Ito T."/>
            <person name="Fujiyama A."/>
            <person name="Inagaki F."/>
            <person name="Takami H."/>
        </authorList>
    </citation>
    <scope>NUCLEOTIDE SEQUENCE</scope>
    <source>
        <strain evidence="11">Expedition CK06-06</strain>
    </source>
</reference>
<keyword evidence="8" id="KW-0030">Aminoacyl-tRNA synthetase</keyword>
<evidence type="ECO:0000256" key="5">
    <source>
        <dbReference type="ARBA" id="ARBA00022741"/>
    </source>
</evidence>
<keyword evidence="6" id="KW-0067">ATP-binding</keyword>
<protein>
    <recommendedName>
        <fullName evidence="3">leucine--tRNA ligase</fullName>
        <ecNumber evidence="3">6.1.1.4</ecNumber>
    </recommendedName>
    <alternativeName>
        <fullName evidence="9">Leucyl-tRNA synthetase</fullName>
    </alternativeName>
</protein>
<comment type="caution">
    <text evidence="11">The sequence shown here is derived from an EMBL/GenBank/DDBJ whole genome shotgun (WGS) entry which is preliminary data.</text>
</comment>
<evidence type="ECO:0000256" key="1">
    <source>
        <dbReference type="ARBA" id="ARBA00004173"/>
    </source>
</evidence>
<dbReference type="Pfam" id="PF00133">
    <property type="entry name" value="tRNA-synt_1"/>
    <property type="match status" value="1"/>
</dbReference>
<dbReference type="GO" id="GO:0004823">
    <property type="term" value="F:leucine-tRNA ligase activity"/>
    <property type="evidence" value="ECO:0007669"/>
    <property type="project" value="UniProtKB-EC"/>
</dbReference>
<comment type="similarity">
    <text evidence="2">Belongs to the class-I aminoacyl-tRNA synthetase family.</text>
</comment>
<dbReference type="GO" id="GO:0005829">
    <property type="term" value="C:cytosol"/>
    <property type="evidence" value="ECO:0007669"/>
    <property type="project" value="TreeGrafter"/>
</dbReference>
<dbReference type="GO" id="GO:0005524">
    <property type="term" value="F:ATP binding"/>
    <property type="evidence" value="ECO:0007669"/>
    <property type="project" value="UniProtKB-KW"/>
</dbReference>
<comment type="subcellular location">
    <subcellularLocation>
        <location evidence="1">Mitochondrion</location>
    </subcellularLocation>
</comment>
<sequence>INSGKFSGTSSEKGKKDVTSYLEENNMGKFHVNYKLRDWLISRQRYWGAPIPIIYCDKCGMVPVPEEDLPVLLPYDIDFRPKGLSPLFYCDEFVNTACPGCGGKAKRETDTMDTFVCSSWYFLRYCSPHNDKVAFDSKEVDYWMPVDQYIGGIEHAAMHLIYARFFIKVLYDKGLIKFKEPFIKYFPHGVVNLGGQKMSKSKGNIVNPSEIYNRYGADTLRLYILFVGPADSPVDWGDSGVEGANRFLNRVWRLAVKNIELAGSSKWASSKTKV</sequence>
<dbReference type="Gene3D" id="3.40.50.620">
    <property type="entry name" value="HUPs"/>
    <property type="match status" value="1"/>
</dbReference>
<dbReference type="EMBL" id="BARU01023821">
    <property type="protein sequence ID" value="GAH57585.1"/>
    <property type="molecule type" value="Genomic_DNA"/>
</dbReference>
<feature type="non-terminal residue" evidence="11">
    <location>
        <position position="1"/>
    </location>
</feature>
<dbReference type="GO" id="GO:0006429">
    <property type="term" value="P:leucyl-tRNA aminoacylation"/>
    <property type="evidence" value="ECO:0007669"/>
    <property type="project" value="InterPro"/>
</dbReference>
<accession>X1HKL1</accession>
<gene>
    <name evidence="11" type="ORF">S03H2_38616</name>
</gene>
<dbReference type="FunFam" id="3.40.50.620:FF:000100">
    <property type="entry name" value="probable leucine--tRNA ligase, mitochondrial"/>
    <property type="match status" value="1"/>
</dbReference>
<keyword evidence="7" id="KW-0648">Protein biosynthesis</keyword>
<evidence type="ECO:0000256" key="7">
    <source>
        <dbReference type="ARBA" id="ARBA00022917"/>
    </source>
</evidence>
<name>X1HKL1_9ZZZZ</name>
<dbReference type="InterPro" id="IPR002300">
    <property type="entry name" value="aa-tRNA-synth_Ia"/>
</dbReference>
<dbReference type="FunFam" id="1.10.730.10:FF:000002">
    <property type="entry name" value="Leucine--tRNA ligase"/>
    <property type="match status" value="1"/>
</dbReference>
<proteinExistence type="inferred from homology"/>
<dbReference type="AlphaFoldDB" id="X1HKL1"/>
<dbReference type="InterPro" id="IPR014729">
    <property type="entry name" value="Rossmann-like_a/b/a_fold"/>
</dbReference>
<dbReference type="GO" id="GO:0005739">
    <property type="term" value="C:mitochondrion"/>
    <property type="evidence" value="ECO:0007669"/>
    <property type="project" value="UniProtKB-SubCell"/>
</dbReference>
<evidence type="ECO:0000313" key="11">
    <source>
        <dbReference type="EMBL" id="GAH57585.1"/>
    </source>
</evidence>
<dbReference type="SUPFAM" id="SSF52374">
    <property type="entry name" value="Nucleotidylyl transferase"/>
    <property type="match status" value="1"/>
</dbReference>
<dbReference type="Gene3D" id="1.10.730.10">
    <property type="entry name" value="Isoleucyl-tRNA Synthetase, Domain 1"/>
    <property type="match status" value="1"/>
</dbReference>
<evidence type="ECO:0000256" key="4">
    <source>
        <dbReference type="ARBA" id="ARBA00022598"/>
    </source>
</evidence>
<keyword evidence="5" id="KW-0547">Nucleotide-binding</keyword>
<dbReference type="EC" id="6.1.1.4" evidence="3"/>
<dbReference type="PANTHER" id="PTHR43740">
    <property type="entry name" value="LEUCYL-TRNA SYNTHETASE"/>
    <property type="match status" value="1"/>
</dbReference>
<evidence type="ECO:0000256" key="9">
    <source>
        <dbReference type="ARBA" id="ARBA00030520"/>
    </source>
</evidence>
<feature type="domain" description="Aminoacyl-tRNA synthetase class Ia" evidence="10">
    <location>
        <begin position="35"/>
        <end position="225"/>
    </location>
</feature>
<evidence type="ECO:0000259" key="10">
    <source>
        <dbReference type="Pfam" id="PF00133"/>
    </source>
</evidence>
<evidence type="ECO:0000256" key="8">
    <source>
        <dbReference type="ARBA" id="ARBA00023146"/>
    </source>
</evidence>
<evidence type="ECO:0000256" key="2">
    <source>
        <dbReference type="ARBA" id="ARBA00005594"/>
    </source>
</evidence>
<dbReference type="InterPro" id="IPR002302">
    <property type="entry name" value="Leu-tRNA-ligase"/>
</dbReference>
<keyword evidence="4" id="KW-0436">Ligase</keyword>